<keyword evidence="2" id="KW-1185">Reference proteome</keyword>
<dbReference type="AlphaFoldDB" id="A0A8T0HP30"/>
<dbReference type="Proteomes" id="UP000822688">
    <property type="component" value="Chromosome V"/>
</dbReference>
<comment type="caution">
    <text evidence="1">The sequence shown here is derived from an EMBL/GenBank/DDBJ whole genome shotgun (WGS) entry which is preliminary data.</text>
</comment>
<reference evidence="1" key="1">
    <citation type="submission" date="2020-06" db="EMBL/GenBank/DDBJ databases">
        <title>WGS assembly of Ceratodon purpureus strain R40.</title>
        <authorList>
            <person name="Carey S.B."/>
            <person name="Jenkins J."/>
            <person name="Shu S."/>
            <person name="Lovell J.T."/>
            <person name="Sreedasyam A."/>
            <person name="Maumus F."/>
            <person name="Tiley G.P."/>
            <person name="Fernandez-Pozo N."/>
            <person name="Barry K."/>
            <person name="Chen C."/>
            <person name="Wang M."/>
            <person name="Lipzen A."/>
            <person name="Daum C."/>
            <person name="Saski C.A."/>
            <person name="Payton A.C."/>
            <person name="Mcbreen J.C."/>
            <person name="Conrad R.E."/>
            <person name="Kollar L.M."/>
            <person name="Olsson S."/>
            <person name="Huttunen S."/>
            <person name="Landis J.B."/>
            <person name="Wickett N.J."/>
            <person name="Johnson M.G."/>
            <person name="Rensing S.A."/>
            <person name="Grimwood J."/>
            <person name="Schmutz J."/>
            <person name="Mcdaniel S.F."/>
        </authorList>
    </citation>
    <scope>NUCLEOTIDE SEQUENCE</scope>
    <source>
        <strain evidence="1">R40</strain>
    </source>
</reference>
<protein>
    <submittedName>
        <fullName evidence="1">Uncharacterized protein</fullName>
    </submittedName>
</protein>
<sequence length="147" mass="16490">MLLRKNADFHWLLGSVDCTREWPKADIIDDLFRSAGALHMASKAICLGRLDNWRSSGRDGLADLEGMELLSQMYSTQQLALPPGFAEDKSNLQDELLPSQAPMQSCETVLEPDVDSSGHSDCEGIAGFRLRLFRRSTFCSAEYDRQF</sequence>
<evidence type="ECO:0000313" key="1">
    <source>
        <dbReference type="EMBL" id="KAG0572634.1"/>
    </source>
</evidence>
<accession>A0A8T0HP30</accession>
<evidence type="ECO:0000313" key="2">
    <source>
        <dbReference type="Proteomes" id="UP000822688"/>
    </source>
</evidence>
<proteinExistence type="predicted"/>
<name>A0A8T0HP30_CERPU</name>
<organism evidence="1 2">
    <name type="scientific">Ceratodon purpureus</name>
    <name type="common">Fire moss</name>
    <name type="synonym">Dicranum purpureum</name>
    <dbReference type="NCBI Taxonomy" id="3225"/>
    <lineage>
        <taxon>Eukaryota</taxon>
        <taxon>Viridiplantae</taxon>
        <taxon>Streptophyta</taxon>
        <taxon>Embryophyta</taxon>
        <taxon>Bryophyta</taxon>
        <taxon>Bryophytina</taxon>
        <taxon>Bryopsida</taxon>
        <taxon>Dicranidae</taxon>
        <taxon>Pseudoditrichales</taxon>
        <taxon>Ditrichaceae</taxon>
        <taxon>Ceratodon</taxon>
    </lineage>
</organism>
<gene>
    <name evidence="1" type="ORF">KC19_VG112400</name>
</gene>
<dbReference type="EMBL" id="CM026426">
    <property type="protein sequence ID" value="KAG0572634.1"/>
    <property type="molecule type" value="Genomic_DNA"/>
</dbReference>